<dbReference type="InterPro" id="IPR019734">
    <property type="entry name" value="TPR_rpt"/>
</dbReference>
<reference evidence="2 3" key="1">
    <citation type="submission" date="2019-06" db="EMBL/GenBank/DDBJ databases">
        <authorList>
            <person name="Li M."/>
        </authorList>
    </citation>
    <scope>NUCLEOTIDE SEQUENCE [LARGE SCALE GENOMIC DNA]</scope>
    <source>
        <strain evidence="2 3">BGMRC2036</strain>
    </source>
</reference>
<dbReference type="Gene3D" id="1.25.40.10">
    <property type="entry name" value="Tetratricopeptide repeat domain"/>
    <property type="match status" value="1"/>
</dbReference>
<evidence type="ECO:0000313" key="2">
    <source>
        <dbReference type="EMBL" id="TPW33288.1"/>
    </source>
</evidence>
<organism evidence="2 3">
    <name type="scientific">Martelella alba</name>
    <dbReference type="NCBI Taxonomy" id="2590451"/>
    <lineage>
        <taxon>Bacteria</taxon>
        <taxon>Pseudomonadati</taxon>
        <taxon>Pseudomonadota</taxon>
        <taxon>Alphaproteobacteria</taxon>
        <taxon>Hyphomicrobiales</taxon>
        <taxon>Aurantimonadaceae</taxon>
        <taxon>Martelella</taxon>
    </lineage>
</organism>
<sequence length="186" mass="20292">MVRPAPVRSASIPCASIVRERLVSSADDAREQFIFVRHTVEIDHKVQPRYCVSGSEATSLNPIRLRSRTHLTTERTSCVPAGIRQALEAQIAAGKDNPLGRLTLGRILFSEDNFDGAIAHLSQALVLDPGMSAAYAALGKAYDRKGETERALDIFARGMVVAEKQGDLQAARQMEALHRRAQNSNG</sequence>
<evidence type="ECO:0000256" key="1">
    <source>
        <dbReference type="PROSITE-ProRule" id="PRU00339"/>
    </source>
</evidence>
<dbReference type="SMART" id="SM00028">
    <property type="entry name" value="TPR"/>
    <property type="match status" value="2"/>
</dbReference>
<dbReference type="Pfam" id="PF14559">
    <property type="entry name" value="TPR_19"/>
    <property type="match status" value="1"/>
</dbReference>
<dbReference type="EMBL" id="VHLG01000001">
    <property type="protein sequence ID" value="TPW33288.1"/>
    <property type="molecule type" value="Genomic_DNA"/>
</dbReference>
<dbReference type="SUPFAM" id="SSF48452">
    <property type="entry name" value="TPR-like"/>
    <property type="match status" value="1"/>
</dbReference>
<dbReference type="OrthoDB" id="8421013at2"/>
<feature type="repeat" description="TPR" evidence="1">
    <location>
        <begin position="98"/>
        <end position="131"/>
    </location>
</feature>
<gene>
    <name evidence="2" type="ORF">FJU08_01630</name>
</gene>
<dbReference type="Proteomes" id="UP000318801">
    <property type="component" value="Unassembled WGS sequence"/>
</dbReference>
<keyword evidence="3" id="KW-1185">Reference proteome</keyword>
<proteinExistence type="predicted"/>
<name>A0A506UJ15_9HYPH</name>
<evidence type="ECO:0000313" key="3">
    <source>
        <dbReference type="Proteomes" id="UP000318801"/>
    </source>
</evidence>
<accession>A0A506UJ15</accession>
<comment type="caution">
    <text evidence="2">The sequence shown here is derived from an EMBL/GenBank/DDBJ whole genome shotgun (WGS) entry which is preliminary data.</text>
</comment>
<dbReference type="PROSITE" id="PS50005">
    <property type="entry name" value="TPR"/>
    <property type="match status" value="2"/>
</dbReference>
<dbReference type="AlphaFoldDB" id="A0A506UJ15"/>
<protein>
    <submittedName>
        <fullName evidence="2">Tetratricopeptide repeat protein</fullName>
    </submittedName>
</protein>
<dbReference type="InterPro" id="IPR011990">
    <property type="entry name" value="TPR-like_helical_dom_sf"/>
</dbReference>
<feature type="repeat" description="TPR" evidence="1">
    <location>
        <begin position="132"/>
        <end position="165"/>
    </location>
</feature>
<keyword evidence="1" id="KW-0802">TPR repeat</keyword>